<protein>
    <submittedName>
        <fullName evidence="2">EpsG family protein</fullName>
    </submittedName>
</protein>
<dbReference type="InterPro" id="IPR049458">
    <property type="entry name" value="EpsG-like"/>
</dbReference>
<dbReference type="AlphaFoldDB" id="A0A4R5CH18"/>
<feature type="transmembrane region" description="Helical" evidence="1">
    <location>
        <begin position="188"/>
        <end position="209"/>
    </location>
</feature>
<keyword evidence="3" id="KW-1185">Reference proteome</keyword>
<dbReference type="EMBL" id="SMFK01000002">
    <property type="protein sequence ID" value="TDD98359.1"/>
    <property type="molecule type" value="Genomic_DNA"/>
</dbReference>
<feature type="transmembrane region" description="Helical" evidence="1">
    <location>
        <begin position="84"/>
        <end position="104"/>
    </location>
</feature>
<sequence>MYIAVLIIIFLLVLIENYNLVSLGKKNYFYFSLGLLFVLHDGLRWNMGTDFQVYLDHFNFPNIKTNKTKNFEILYQKLVEFSRLLSHSYTFFLLLHATIIYSLYITALKKYTKYTILALSFLYVSMVGLLGCNRQLIAVAICFFSIRFIVEKKWWVFLGLMVLAFGFHKTSIVFLVILFLDRKINNKVLMVSLVICILLSISNSVMGIFEIVTQKLLPSLFEQQAKAFLFHNDNFKNSLLGTFFGLMRKGLPICLLIYIKGKGFENRYFNIIFNILVLAFLCYVLFNNNLQFLVGRMIIYFSVFECVVYSWFFMILYNSKEKCTALLLYTVMCIVIFFRSIAIYPELFIPYKSVFSH</sequence>
<gene>
    <name evidence="2" type="ORF">E0F76_04245</name>
</gene>
<reference evidence="2 3" key="1">
    <citation type="submission" date="2019-03" db="EMBL/GenBank/DDBJ databases">
        <title>Flavobacterium AR-3-4 sp. nov. isolated from arctic soil.</title>
        <authorList>
            <person name="Chaudhary D.K."/>
        </authorList>
    </citation>
    <scope>NUCLEOTIDE SEQUENCE [LARGE SCALE GENOMIC DNA]</scope>
    <source>
        <strain evidence="2 3">AR-3-4</strain>
    </source>
</reference>
<dbReference type="Proteomes" id="UP000295479">
    <property type="component" value="Unassembled WGS sequence"/>
</dbReference>
<feature type="transmembrane region" description="Helical" evidence="1">
    <location>
        <begin position="239"/>
        <end position="259"/>
    </location>
</feature>
<evidence type="ECO:0000313" key="3">
    <source>
        <dbReference type="Proteomes" id="UP000295479"/>
    </source>
</evidence>
<dbReference type="RefSeq" id="WP_132001840.1">
    <property type="nucleotide sequence ID" value="NZ_SMFK01000002.1"/>
</dbReference>
<evidence type="ECO:0000256" key="1">
    <source>
        <dbReference type="SAM" id="Phobius"/>
    </source>
</evidence>
<evidence type="ECO:0000313" key="2">
    <source>
        <dbReference type="EMBL" id="TDD98359.1"/>
    </source>
</evidence>
<dbReference type="OrthoDB" id="949885at2"/>
<feature type="transmembrane region" description="Helical" evidence="1">
    <location>
        <begin position="298"/>
        <end position="317"/>
    </location>
</feature>
<feature type="transmembrane region" description="Helical" evidence="1">
    <location>
        <begin position="155"/>
        <end position="181"/>
    </location>
</feature>
<feature type="transmembrane region" description="Helical" evidence="1">
    <location>
        <begin position="268"/>
        <end position="286"/>
    </location>
</feature>
<accession>A0A4R5CH18</accession>
<feature type="transmembrane region" description="Helical" evidence="1">
    <location>
        <begin position="116"/>
        <end position="149"/>
    </location>
</feature>
<feature type="transmembrane region" description="Helical" evidence="1">
    <location>
        <begin position="324"/>
        <end position="344"/>
    </location>
</feature>
<name>A0A4R5CH18_9FLAO</name>
<keyword evidence="1" id="KW-0812">Transmembrane</keyword>
<organism evidence="2 3">
    <name type="scientific">Flavobacterium cellulosilyticum</name>
    <dbReference type="NCBI Taxonomy" id="2541731"/>
    <lineage>
        <taxon>Bacteria</taxon>
        <taxon>Pseudomonadati</taxon>
        <taxon>Bacteroidota</taxon>
        <taxon>Flavobacteriia</taxon>
        <taxon>Flavobacteriales</taxon>
        <taxon>Flavobacteriaceae</taxon>
        <taxon>Flavobacterium</taxon>
    </lineage>
</organism>
<keyword evidence="1" id="KW-1133">Transmembrane helix</keyword>
<comment type="caution">
    <text evidence="2">The sequence shown here is derived from an EMBL/GenBank/DDBJ whole genome shotgun (WGS) entry which is preliminary data.</text>
</comment>
<proteinExistence type="predicted"/>
<keyword evidence="1" id="KW-0472">Membrane</keyword>
<dbReference type="Pfam" id="PF14897">
    <property type="entry name" value="EpsG"/>
    <property type="match status" value="1"/>
</dbReference>